<evidence type="ECO:0000256" key="3">
    <source>
        <dbReference type="ARBA" id="ARBA00022630"/>
    </source>
</evidence>
<dbReference type="PROSITE" id="PS00677">
    <property type="entry name" value="DAO"/>
    <property type="match status" value="1"/>
</dbReference>
<reference evidence="11 12" key="1">
    <citation type="journal article" date="2014" name="Antonie Van Leeuwenhoek">
        <title>Hyphomonas beringensis sp. nov. and Hyphomonas chukchiensis sp. nov., isolated from surface seawater of the Bering Sea and Chukchi Sea.</title>
        <authorList>
            <person name="Li C."/>
            <person name="Lai Q."/>
            <person name="Li G."/>
            <person name="Dong C."/>
            <person name="Wang J."/>
            <person name="Liao Y."/>
            <person name="Shao Z."/>
        </authorList>
    </citation>
    <scope>NUCLEOTIDE SEQUENCE [LARGE SCALE GENOMIC DNA]</scope>
    <source>
        <strain evidence="11 12">SCH89</strain>
    </source>
</reference>
<dbReference type="GO" id="GO:0019478">
    <property type="term" value="P:D-amino acid catabolic process"/>
    <property type="evidence" value="ECO:0007669"/>
    <property type="project" value="TreeGrafter"/>
</dbReference>
<dbReference type="PATRIC" id="fig|1280953.3.peg.1471"/>
<dbReference type="Gene3D" id="3.30.9.10">
    <property type="entry name" value="D-Amino Acid Oxidase, subunit A, domain 2"/>
    <property type="match status" value="1"/>
</dbReference>
<evidence type="ECO:0000256" key="1">
    <source>
        <dbReference type="ARBA" id="ARBA00001974"/>
    </source>
</evidence>
<dbReference type="InterPro" id="IPR006076">
    <property type="entry name" value="FAD-dep_OxRdtase"/>
</dbReference>
<accession>A0A059G9M2</accession>
<evidence type="ECO:0000256" key="4">
    <source>
        <dbReference type="ARBA" id="ARBA00022827"/>
    </source>
</evidence>
<dbReference type="eggNOG" id="COG0665">
    <property type="taxonomic scope" value="Bacteria"/>
</dbReference>
<name>A0A059G9M2_9PROT</name>
<protein>
    <recommendedName>
        <fullName evidence="7">D-amino-acid oxidase</fullName>
        <ecNumber evidence="6">1.4.3.3</ecNumber>
    </recommendedName>
</protein>
<evidence type="ECO:0000256" key="2">
    <source>
        <dbReference type="ARBA" id="ARBA00006730"/>
    </source>
</evidence>
<dbReference type="OrthoDB" id="246701at2"/>
<dbReference type="GO" id="GO:0005737">
    <property type="term" value="C:cytoplasm"/>
    <property type="evidence" value="ECO:0007669"/>
    <property type="project" value="TreeGrafter"/>
</dbReference>
<dbReference type="EMBL" id="ARYL01000008">
    <property type="protein sequence ID" value="KDA03183.1"/>
    <property type="molecule type" value="Genomic_DNA"/>
</dbReference>
<dbReference type="STRING" id="1280953.HOC_07253"/>
<comment type="catalytic activity">
    <reaction evidence="8">
        <text>a D-alpha-amino acid + O2 + H2O = a 2-oxocarboxylate + H2O2 + NH4(+)</text>
        <dbReference type="Rhea" id="RHEA:21816"/>
        <dbReference type="ChEBI" id="CHEBI:15377"/>
        <dbReference type="ChEBI" id="CHEBI:15379"/>
        <dbReference type="ChEBI" id="CHEBI:16240"/>
        <dbReference type="ChEBI" id="CHEBI:28938"/>
        <dbReference type="ChEBI" id="CHEBI:35179"/>
        <dbReference type="ChEBI" id="CHEBI:59871"/>
        <dbReference type="EC" id="1.4.3.3"/>
    </reaction>
    <physiologicalReaction direction="left-to-right" evidence="8">
        <dbReference type="Rhea" id="RHEA:21817"/>
    </physiologicalReaction>
</comment>
<dbReference type="PROSITE" id="PS51257">
    <property type="entry name" value="PROKAR_LIPOPROTEIN"/>
    <property type="match status" value="1"/>
</dbReference>
<evidence type="ECO:0000256" key="6">
    <source>
        <dbReference type="ARBA" id="ARBA00039101"/>
    </source>
</evidence>
<dbReference type="SUPFAM" id="SSF51971">
    <property type="entry name" value="Nucleotide-binding domain"/>
    <property type="match status" value="1"/>
</dbReference>
<evidence type="ECO:0000256" key="7">
    <source>
        <dbReference type="ARBA" id="ARBA00039751"/>
    </source>
</evidence>
<dbReference type="Proteomes" id="UP000024942">
    <property type="component" value="Unassembled WGS sequence"/>
</dbReference>
<dbReference type="GO" id="GO:0003884">
    <property type="term" value="F:D-amino-acid oxidase activity"/>
    <property type="evidence" value="ECO:0007669"/>
    <property type="project" value="UniProtKB-EC"/>
</dbReference>
<gene>
    <name evidence="11" type="ORF">HOC_07253</name>
</gene>
<evidence type="ECO:0000256" key="9">
    <source>
        <dbReference type="SAM" id="SignalP"/>
    </source>
</evidence>
<feature type="signal peptide" evidence="9">
    <location>
        <begin position="1"/>
        <end position="22"/>
    </location>
</feature>
<keyword evidence="5" id="KW-0560">Oxidoreductase</keyword>
<dbReference type="PANTHER" id="PTHR11530">
    <property type="entry name" value="D-AMINO ACID OXIDASE"/>
    <property type="match status" value="1"/>
</dbReference>
<dbReference type="EC" id="1.4.3.3" evidence="6"/>
<feature type="chain" id="PRO_5001573715" description="D-amino-acid oxidase" evidence="9">
    <location>
        <begin position="23"/>
        <end position="372"/>
    </location>
</feature>
<dbReference type="PANTHER" id="PTHR11530:SF11">
    <property type="entry name" value="D-ASPARTATE OXIDASE"/>
    <property type="match status" value="1"/>
</dbReference>
<dbReference type="GO" id="GO:0071949">
    <property type="term" value="F:FAD binding"/>
    <property type="evidence" value="ECO:0007669"/>
    <property type="project" value="InterPro"/>
</dbReference>
<dbReference type="Pfam" id="PF01266">
    <property type="entry name" value="DAO"/>
    <property type="match status" value="2"/>
</dbReference>
<sequence length="372" mass="40418">MRHLTRRAFGATGLAAVVTACAGVPASRGPGVVMKQVPPVIVDPGRVARVVVGLRPYRPTGFRVEREMLGETTVIHNYGHGGGGITLSWGTAHLAVEEGWDPNVKDYAVMGAGIVGLSTAMLLLERGANVTIYAKALSPETTSNIAGGQWWPASVYQDSLVDDAYRAKHVAASRFAFQRFQLLTGPEYGVTWEVNYVLSDTAKPETPAPKGSPMHEFVVNEREYEPGELSFNAPFAKSFDTMMVDTPYYLRVLERDIRLRGGKIVVQAFEDVAQVAALPEAVVFNCTGLGAGVLFGDTGIMPARGQLVILQPQEEVDYNIITGSHAYMFGRRDGVVLGGTFQKGNWSLEPSAEDTAMILSENRRLFERPQQA</sequence>
<dbReference type="RefSeq" id="WP_035537096.1">
    <property type="nucleotide sequence ID" value="NZ_ARYL01000008.1"/>
</dbReference>
<proteinExistence type="inferred from homology"/>
<comment type="cofactor">
    <cofactor evidence="1">
        <name>FAD</name>
        <dbReference type="ChEBI" id="CHEBI:57692"/>
    </cofactor>
</comment>
<dbReference type="Gene3D" id="3.40.50.720">
    <property type="entry name" value="NAD(P)-binding Rossmann-like Domain"/>
    <property type="match status" value="2"/>
</dbReference>
<comment type="similarity">
    <text evidence="2">Belongs to the DAMOX/DASOX family.</text>
</comment>
<dbReference type="InterPro" id="IPR006181">
    <property type="entry name" value="D-amino_acid_oxidase_CS"/>
</dbReference>
<feature type="domain" description="FAD dependent oxidoreductase" evidence="10">
    <location>
        <begin position="41"/>
        <end position="97"/>
    </location>
</feature>
<evidence type="ECO:0000313" key="11">
    <source>
        <dbReference type="EMBL" id="KDA03183.1"/>
    </source>
</evidence>
<evidence type="ECO:0000256" key="5">
    <source>
        <dbReference type="ARBA" id="ARBA00023002"/>
    </source>
</evidence>
<organism evidence="11 12">
    <name type="scientific">Hyphomonas oceanitis SCH89</name>
    <dbReference type="NCBI Taxonomy" id="1280953"/>
    <lineage>
        <taxon>Bacteria</taxon>
        <taxon>Pseudomonadati</taxon>
        <taxon>Pseudomonadota</taxon>
        <taxon>Alphaproteobacteria</taxon>
        <taxon>Hyphomonadales</taxon>
        <taxon>Hyphomonadaceae</taxon>
        <taxon>Hyphomonas</taxon>
    </lineage>
</organism>
<evidence type="ECO:0000259" key="10">
    <source>
        <dbReference type="Pfam" id="PF01266"/>
    </source>
</evidence>
<keyword evidence="3" id="KW-0285">Flavoprotein</keyword>
<evidence type="ECO:0000313" key="12">
    <source>
        <dbReference type="Proteomes" id="UP000024942"/>
    </source>
</evidence>
<comment type="caution">
    <text evidence="11">The sequence shown here is derived from an EMBL/GenBank/DDBJ whole genome shotgun (WGS) entry which is preliminary data.</text>
</comment>
<dbReference type="InterPro" id="IPR023209">
    <property type="entry name" value="DAO"/>
</dbReference>
<evidence type="ECO:0000256" key="8">
    <source>
        <dbReference type="ARBA" id="ARBA00049547"/>
    </source>
</evidence>
<dbReference type="AlphaFoldDB" id="A0A059G9M2"/>
<keyword evidence="9" id="KW-0732">Signal</keyword>
<feature type="domain" description="FAD dependent oxidoreductase" evidence="10">
    <location>
        <begin position="106"/>
        <end position="369"/>
    </location>
</feature>
<keyword evidence="4" id="KW-0274">FAD</keyword>
<keyword evidence="12" id="KW-1185">Reference proteome</keyword>